<dbReference type="PANTHER" id="PTHR47197:SF3">
    <property type="entry name" value="DIHYDRO-HEME D1 DEHYDROGENASE"/>
    <property type="match status" value="1"/>
</dbReference>
<dbReference type="EMBL" id="CP025958">
    <property type="protein sequence ID" value="AWM41905.1"/>
    <property type="molecule type" value="Genomic_DNA"/>
</dbReference>
<dbReference type="InterPro" id="IPR051200">
    <property type="entry name" value="Host-pathogen_enzymatic-act"/>
</dbReference>
<sequence length="643" mass="67852">MRPLLTAAFFAVLLALPAATAEPPEPITGTLLPLAPPGGWAITADGTTLVVSQPEKGELVYFDTVAEREVKRVTVDFKPGPMALQGDALYVGAKGASVVHVLDAKTGKPRKEIELGGEAVAHLACHPTKGPVYASSATYQVFSIDPATVKGTKTKAVGYFLAVDPTDGGTLFTGVQPPLDETEVFVQDLPGGKIRVFVDTWGRRAFVLKYTADVKGGLKLASAQPNAAVNAYSLAVTPDGKKVMMTSGGGWRPPAGGGTGGGYVCAAFNTDRLESRVGEAPSGTNMAFHPVLNLGVLNQNGRVLQLFNPKSLVAGKAFEVAKGADARPLLVTFAAKGTKIVLWNGDNPQNPLEGLHFLPLALTAADRAALEKAYGKLPPAAPPKAPAVAVAPKSQGTPKGPRPPVTPKTPTPTPPPTPEPPAPKTPPEPAAPLPPGVIAETGFNGSKGINASDTNPPYPLGKSNTRGGAGERGWRGVWPASERATFVKEPVAEGDGALFLTPTVNYIRAWAKPQKGPFVAEVKVRCPEDGGVACYLQEDGHYGTGPFWRITDGHFRALDGNGSESGGTWVKVAPCEPDKWYTVRVTCDATKQKWTMAVDDTKGEKEFRFRFSPKALNQINFLVEGKESIYLDAIRILEPDAKK</sequence>
<evidence type="ECO:0000256" key="2">
    <source>
        <dbReference type="SAM" id="SignalP"/>
    </source>
</evidence>
<dbReference type="AlphaFoldDB" id="A0A2Z3HFZ5"/>
<dbReference type="KEGG" id="gog:C1280_36205"/>
<proteinExistence type="predicted"/>
<evidence type="ECO:0000256" key="1">
    <source>
        <dbReference type="SAM" id="MobiDB-lite"/>
    </source>
</evidence>
<reference evidence="3 4" key="1">
    <citation type="submission" date="2018-01" db="EMBL/GenBank/DDBJ databases">
        <title>G. obscuriglobus.</title>
        <authorList>
            <person name="Franke J."/>
            <person name="Blomberg W."/>
            <person name="Selmecki A."/>
        </authorList>
    </citation>
    <scope>NUCLEOTIDE SEQUENCE [LARGE SCALE GENOMIC DNA]</scope>
    <source>
        <strain evidence="3 4">DSM 5831</strain>
    </source>
</reference>
<name>A0A2Z3HFZ5_9BACT</name>
<keyword evidence="4" id="KW-1185">Reference proteome</keyword>
<evidence type="ECO:0008006" key="5">
    <source>
        <dbReference type="Google" id="ProtNLM"/>
    </source>
</evidence>
<feature type="compositionally biased region" description="Polar residues" evidence="1">
    <location>
        <begin position="443"/>
        <end position="455"/>
    </location>
</feature>
<evidence type="ECO:0000313" key="3">
    <source>
        <dbReference type="EMBL" id="AWM41905.1"/>
    </source>
</evidence>
<organism evidence="3 4">
    <name type="scientific">Gemmata obscuriglobus</name>
    <dbReference type="NCBI Taxonomy" id="114"/>
    <lineage>
        <taxon>Bacteria</taxon>
        <taxon>Pseudomonadati</taxon>
        <taxon>Planctomycetota</taxon>
        <taxon>Planctomycetia</taxon>
        <taxon>Gemmatales</taxon>
        <taxon>Gemmataceae</taxon>
        <taxon>Gemmata</taxon>
    </lineage>
</organism>
<dbReference type="PANTHER" id="PTHR47197">
    <property type="entry name" value="PROTEIN NIRF"/>
    <property type="match status" value="1"/>
</dbReference>
<dbReference type="Gene3D" id="2.130.10.10">
    <property type="entry name" value="YVTN repeat-like/Quinoprotein amine dehydrogenase"/>
    <property type="match status" value="1"/>
</dbReference>
<gene>
    <name evidence="3" type="ORF">C1280_36205</name>
</gene>
<protein>
    <recommendedName>
        <fullName evidence="5">Serine/threonine protein kinase</fullName>
    </recommendedName>
</protein>
<feature type="region of interest" description="Disordered" evidence="1">
    <location>
        <begin position="379"/>
        <end position="473"/>
    </location>
</feature>
<dbReference type="InterPro" id="IPR015943">
    <property type="entry name" value="WD40/YVTN_repeat-like_dom_sf"/>
</dbReference>
<feature type="compositionally biased region" description="Pro residues" evidence="1">
    <location>
        <begin position="400"/>
        <end position="435"/>
    </location>
</feature>
<feature type="chain" id="PRO_5016443035" description="Serine/threonine protein kinase" evidence="2">
    <location>
        <begin position="22"/>
        <end position="643"/>
    </location>
</feature>
<dbReference type="Proteomes" id="UP000245802">
    <property type="component" value="Chromosome"/>
</dbReference>
<dbReference type="InterPro" id="IPR011048">
    <property type="entry name" value="Haem_d1_sf"/>
</dbReference>
<dbReference type="RefSeq" id="WP_010052785.1">
    <property type="nucleotide sequence ID" value="NZ_CP025958.1"/>
</dbReference>
<feature type="compositionally biased region" description="Low complexity" evidence="1">
    <location>
        <begin position="386"/>
        <end position="399"/>
    </location>
</feature>
<accession>A0A2Z3HFZ5</accession>
<evidence type="ECO:0000313" key="4">
    <source>
        <dbReference type="Proteomes" id="UP000245802"/>
    </source>
</evidence>
<dbReference type="OrthoDB" id="240105at2"/>
<feature type="signal peptide" evidence="2">
    <location>
        <begin position="1"/>
        <end position="21"/>
    </location>
</feature>
<keyword evidence="2" id="KW-0732">Signal</keyword>
<dbReference type="SUPFAM" id="SSF51004">
    <property type="entry name" value="C-terminal (heme d1) domain of cytochrome cd1-nitrite reductase"/>
    <property type="match status" value="1"/>
</dbReference>